<accession>A0A016W3W0</accession>
<sequence>MRIAATMEHAEEVSALLIAVPPRFRRYGIHLTFRERMYARACPYDASYLRILLVVSVDGADEVVASGARSDASALRAQIGSRNE</sequence>
<comment type="caution">
    <text evidence="1">The sequence shown here is derived from an EMBL/GenBank/DDBJ whole genome shotgun (WGS) entry which is preliminary data.</text>
</comment>
<name>A0A016W3W0_9BILA</name>
<dbReference type="AlphaFoldDB" id="A0A016W3W0"/>
<reference evidence="2" key="1">
    <citation type="journal article" date="2015" name="Nat. Genet.">
        <title>The genome and transcriptome of the zoonotic hookworm Ancylostoma ceylanicum identify infection-specific gene families.</title>
        <authorList>
            <person name="Schwarz E.M."/>
            <person name="Hu Y."/>
            <person name="Antoshechkin I."/>
            <person name="Miller M.M."/>
            <person name="Sternberg P.W."/>
            <person name="Aroian R.V."/>
        </authorList>
    </citation>
    <scope>NUCLEOTIDE SEQUENCE</scope>
    <source>
        <strain evidence="2">HY135</strain>
    </source>
</reference>
<dbReference type="EMBL" id="JARK01001338">
    <property type="protein sequence ID" value="EYC33673.1"/>
    <property type="molecule type" value="Genomic_DNA"/>
</dbReference>
<dbReference type="Proteomes" id="UP000024635">
    <property type="component" value="Unassembled WGS sequence"/>
</dbReference>
<evidence type="ECO:0000313" key="2">
    <source>
        <dbReference type="Proteomes" id="UP000024635"/>
    </source>
</evidence>
<gene>
    <name evidence="1" type="primary">Acey_s0002.g926</name>
    <name evidence="1" type="ORF">Y032_0002g926</name>
</gene>
<organism evidence="1 2">
    <name type="scientific">Ancylostoma ceylanicum</name>
    <dbReference type="NCBI Taxonomy" id="53326"/>
    <lineage>
        <taxon>Eukaryota</taxon>
        <taxon>Metazoa</taxon>
        <taxon>Ecdysozoa</taxon>
        <taxon>Nematoda</taxon>
        <taxon>Chromadorea</taxon>
        <taxon>Rhabditida</taxon>
        <taxon>Rhabditina</taxon>
        <taxon>Rhabditomorpha</taxon>
        <taxon>Strongyloidea</taxon>
        <taxon>Ancylostomatidae</taxon>
        <taxon>Ancylostomatinae</taxon>
        <taxon>Ancylostoma</taxon>
    </lineage>
</organism>
<proteinExistence type="predicted"/>
<keyword evidence="2" id="KW-1185">Reference proteome</keyword>
<evidence type="ECO:0000313" key="1">
    <source>
        <dbReference type="EMBL" id="EYC33673.1"/>
    </source>
</evidence>
<protein>
    <submittedName>
        <fullName evidence="1">Uncharacterized protein</fullName>
    </submittedName>
</protein>